<evidence type="ECO:0000259" key="4">
    <source>
        <dbReference type="PROSITE" id="PS50893"/>
    </source>
</evidence>
<dbReference type="Gene3D" id="3.40.50.300">
    <property type="entry name" value="P-loop containing nucleotide triphosphate hydrolases"/>
    <property type="match status" value="2"/>
</dbReference>
<keyword evidence="2 5" id="KW-0067">ATP-binding</keyword>
<reference evidence="5 6" key="1">
    <citation type="journal article" date="2014" name="Genome Announc.">
        <title>Draft genome sequences of eight enterohepatic helicobacter species isolated from both laboratory and wild rodents.</title>
        <authorList>
            <person name="Sheh A."/>
            <person name="Shen Z."/>
            <person name="Fox J.G."/>
        </authorList>
    </citation>
    <scope>NUCLEOTIDE SEQUENCE [LARGE SCALE GENOMIC DNA]</scope>
    <source>
        <strain evidence="5 6">MIT 09-6949</strain>
    </source>
</reference>
<dbReference type="Gene3D" id="1.10.287.380">
    <property type="entry name" value="Valyl-tRNA synthetase, C-terminal domain"/>
    <property type="match status" value="1"/>
</dbReference>
<dbReference type="EMBL" id="JRPR02000006">
    <property type="protein sequence ID" value="TLD96055.1"/>
    <property type="molecule type" value="Genomic_DNA"/>
</dbReference>
<sequence>MNLLSLQEVSKQYEHRILLKNISLNIAQGERIAVIGKNGSGKSSLLNIIAGKLSFDSGERMGLKHLHILSLAQKPIFKPQASVISVLIESMGKLKSAYERLELLQTQMAQTSAPSKDMLEEYAKLSAYLDEHRGWDLQSRAEEILAYFELEGFKDRLANSLSGGEQKRVALASLLLEPCDILLLDEPTNHLDVEMVAFLENYLLQSHKTLVFISHDRYFIDKVATRIVEIDEGQLRSFEGGYLQYLSKKEEILKHLSKAHEKLLKLLKNEEQWLRQGVKARLKRNEGRKNKILQMREEAKKNPSTIRKMRLELEREQKAFNREEGINNQKCLFEIEHLHKSIAGKVLFKDLNLRILRGDRIAIVGKNGSGKSSLLKILLGEQSADSGVVKKGDIRIGYFEQHTNMLDDKKDLLETFCPNGGEHIEVRGKHMHIYGYLKNFLFPKEFLTHKIGSLSGGEKNRVALALLFTKEVDVFILDEPTNDLDIQTINIIEEYLLSLSNAVIFVSHDRYFVDKLAHKLLVFEGDGEVVQSHILYSQYLEIAQNLREISEFEQTLSQNIESKKLDSIKHKPDAPKKPQKLSYKQKLALQSLPLEIEELEQKQKALKEALSNPQIYEQQGISTLAKELADVENELESKIAQYLDLEEQNMQLSQAT</sequence>
<dbReference type="CDD" id="cd03221">
    <property type="entry name" value="ABCF_EF-3"/>
    <property type="match status" value="2"/>
</dbReference>
<dbReference type="SUPFAM" id="SSF52540">
    <property type="entry name" value="P-loop containing nucleoside triphosphate hydrolases"/>
    <property type="match status" value="2"/>
</dbReference>
<evidence type="ECO:0000256" key="2">
    <source>
        <dbReference type="ARBA" id="ARBA00022840"/>
    </source>
</evidence>
<dbReference type="InterPro" id="IPR032781">
    <property type="entry name" value="ABC_tran_Xtn"/>
</dbReference>
<evidence type="ECO:0000256" key="1">
    <source>
        <dbReference type="ARBA" id="ARBA00022741"/>
    </source>
</evidence>
<dbReference type="InterPro" id="IPR032524">
    <property type="entry name" value="ABC_tran_C"/>
</dbReference>
<feature type="domain" description="ABC transporter" evidence="4">
    <location>
        <begin position="4"/>
        <end position="257"/>
    </location>
</feature>
<dbReference type="PROSITE" id="PS50893">
    <property type="entry name" value="ABC_TRANSPORTER_2"/>
    <property type="match status" value="2"/>
</dbReference>
<dbReference type="GO" id="GO:0005524">
    <property type="term" value="F:ATP binding"/>
    <property type="evidence" value="ECO:0007669"/>
    <property type="project" value="UniProtKB-KW"/>
</dbReference>
<dbReference type="InterPro" id="IPR003593">
    <property type="entry name" value="AAA+_ATPase"/>
</dbReference>
<dbReference type="GO" id="GO:0003677">
    <property type="term" value="F:DNA binding"/>
    <property type="evidence" value="ECO:0007669"/>
    <property type="project" value="InterPro"/>
</dbReference>
<dbReference type="PANTHER" id="PTHR42855">
    <property type="entry name" value="ABC TRANSPORTER ATP-BINDING SUBUNIT"/>
    <property type="match status" value="1"/>
</dbReference>
<dbReference type="InterPro" id="IPR027417">
    <property type="entry name" value="P-loop_NTPase"/>
</dbReference>
<keyword evidence="6" id="KW-1185">Reference proteome</keyword>
<organism evidence="5 6">
    <name type="scientific">Helicobacter jaachi</name>
    <dbReference type="NCBI Taxonomy" id="1677920"/>
    <lineage>
        <taxon>Bacteria</taxon>
        <taxon>Pseudomonadati</taxon>
        <taxon>Campylobacterota</taxon>
        <taxon>Epsilonproteobacteria</taxon>
        <taxon>Campylobacterales</taxon>
        <taxon>Helicobacteraceae</taxon>
        <taxon>Helicobacter</taxon>
    </lineage>
</organism>
<dbReference type="Pfam" id="PF16326">
    <property type="entry name" value="ABC_tran_CTD"/>
    <property type="match status" value="1"/>
</dbReference>
<evidence type="ECO:0000313" key="6">
    <source>
        <dbReference type="Proteomes" id="UP000029733"/>
    </source>
</evidence>
<feature type="coiled-coil region" evidence="3">
    <location>
        <begin position="589"/>
        <end position="655"/>
    </location>
</feature>
<dbReference type="InterPro" id="IPR037118">
    <property type="entry name" value="Val-tRNA_synth_C_sf"/>
</dbReference>
<dbReference type="PANTHER" id="PTHR42855:SF1">
    <property type="entry name" value="ABC TRANSPORTER DOMAIN-CONTAINING PROTEIN"/>
    <property type="match status" value="1"/>
</dbReference>
<proteinExistence type="predicted"/>
<evidence type="ECO:0000256" key="3">
    <source>
        <dbReference type="SAM" id="Coils"/>
    </source>
</evidence>
<dbReference type="OrthoDB" id="9762369at2"/>
<dbReference type="FunFam" id="3.40.50.300:FF:000011">
    <property type="entry name" value="Putative ABC transporter ATP-binding component"/>
    <property type="match status" value="1"/>
</dbReference>
<dbReference type="RefSeq" id="WP_138109886.1">
    <property type="nucleotide sequence ID" value="NZ_JRPR02000006.1"/>
</dbReference>
<keyword evidence="1" id="KW-0547">Nucleotide-binding</keyword>
<accession>A0A4U8T8S8</accession>
<dbReference type="InterPro" id="IPR003439">
    <property type="entry name" value="ABC_transporter-like_ATP-bd"/>
</dbReference>
<dbReference type="SMART" id="SM00382">
    <property type="entry name" value="AAA"/>
    <property type="match status" value="2"/>
</dbReference>
<dbReference type="GO" id="GO:0016887">
    <property type="term" value="F:ATP hydrolysis activity"/>
    <property type="evidence" value="ECO:0007669"/>
    <property type="project" value="InterPro"/>
</dbReference>
<keyword evidence="3" id="KW-0175">Coiled coil</keyword>
<protein>
    <submittedName>
        <fullName evidence="5">ABC transporter ATP-binding protein</fullName>
    </submittedName>
</protein>
<dbReference type="Proteomes" id="UP000029733">
    <property type="component" value="Unassembled WGS sequence"/>
</dbReference>
<dbReference type="Pfam" id="PF00005">
    <property type="entry name" value="ABC_tran"/>
    <property type="match status" value="2"/>
</dbReference>
<dbReference type="PROSITE" id="PS00211">
    <property type="entry name" value="ABC_TRANSPORTER_1"/>
    <property type="match status" value="2"/>
</dbReference>
<gene>
    <name evidence="5" type="ORF">LS71_007360</name>
</gene>
<comment type="caution">
    <text evidence="5">The sequence shown here is derived from an EMBL/GenBank/DDBJ whole genome shotgun (WGS) entry which is preliminary data.</text>
</comment>
<evidence type="ECO:0000313" key="5">
    <source>
        <dbReference type="EMBL" id="TLD96055.1"/>
    </source>
</evidence>
<dbReference type="AlphaFoldDB" id="A0A4U8T8S8"/>
<dbReference type="InterPro" id="IPR017871">
    <property type="entry name" value="ABC_transporter-like_CS"/>
</dbReference>
<feature type="domain" description="ABC transporter" evidence="4">
    <location>
        <begin position="333"/>
        <end position="549"/>
    </location>
</feature>
<dbReference type="Pfam" id="PF12848">
    <property type="entry name" value="ABC_tran_Xtn"/>
    <property type="match status" value="1"/>
</dbReference>
<dbReference type="NCBIfam" id="NF000355">
    <property type="entry name" value="ribo_prot_ABC_F"/>
    <property type="match status" value="1"/>
</dbReference>
<name>A0A4U8T8S8_9HELI</name>
<dbReference type="InterPro" id="IPR051309">
    <property type="entry name" value="ABCF_ATPase"/>
</dbReference>